<dbReference type="AlphaFoldDB" id="A0A5B7IA41"/>
<dbReference type="Proteomes" id="UP000324222">
    <property type="component" value="Unassembled WGS sequence"/>
</dbReference>
<protein>
    <submittedName>
        <fullName evidence="2">Uncharacterized protein</fullName>
    </submittedName>
</protein>
<evidence type="ECO:0000313" key="2">
    <source>
        <dbReference type="EMBL" id="MPC78387.1"/>
    </source>
</evidence>
<reference evidence="2 3" key="1">
    <citation type="submission" date="2019-05" db="EMBL/GenBank/DDBJ databases">
        <title>Another draft genome of Portunus trituberculatus and its Hox gene families provides insights of decapod evolution.</title>
        <authorList>
            <person name="Jeong J.-H."/>
            <person name="Song I."/>
            <person name="Kim S."/>
            <person name="Choi T."/>
            <person name="Kim D."/>
            <person name="Ryu S."/>
            <person name="Kim W."/>
        </authorList>
    </citation>
    <scope>NUCLEOTIDE SEQUENCE [LARGE SCALE GENOMIC DNA]</scope>
    <source>
        <tissue evidence="2">Muscle</tissue>
    </source>
</reference>
<dbReference type="EMBL" id="VSRR010048278">
    <property type="protein sequence ID" value="MPC78387.1"/>
    <property type="molecule type" value="Genomic_DNA"/>
</dbReference>
<evidence type="ECO:0000313" key="3">
    <source>
        <dbReference type="Proteomes" id="UP000324222"/>
    </source>
</evidence>
<evidence type="ECO:0000256" key="1">
    <source>
        <dbReference type="SAM" id="MobiDB-lite"/>
    </source>
</evidence>
<accession>A0A5B7IA41</accession>
<organism evidence="2 3">
    <name type="scientific">Portunus trituberculatus</name>
    <name type="common">Swimming crab</name>
    <name type="synonym">Neptunus trituberculatus</name>
    <dbReference type="NCBI Taxonomy" id="210409"/>
    <lineage>
        <taxon>Eukaryota</taxon>
        <taxon>Metazoa</taxon>
        <taxon>Ecdysozoa</taxon>
        <taxon>Arthropoda</taxon>
        <taxon>Crustacea</taxon>
        <taxon>Multicrustacea</taxon>
        <taxon>Malacostraca</taxon>
        <taxon>Eumalacostraca</taxon>
        <taxon>Eucarida</taxon>
        <taxon>Decapoda</taxon>
        <taxon>Pleocyemata</taxon>
        <taxon>Brachyura</taxon>
        <taxon>Eubrachyura</taxon>
        <taxon>Portunoidea</taxon>
        <taxon>Portunidae</taxon>
        <taxon>Portuninae</taxon>
        <taxon>Portunus</taxon>
    </lineage>
</organism>
<comment type="caution">
    <text evidence="2">The sequence shown here is derived from an EMBL/GenBank/DDBJ whole genome shotgun (WGS) entry which is preliminary data.</text>
</comment>
<gene>
    <name evidence="2" type="ORF">E2C01_072872</name>
</gene>
<name>A0A5B7IA41_PORTR</name>
<proteinExistence type="predicted"/>
<keyword evidence="3" id="KW-1185">Reference proteome</keyword>
<dbReference type="OrthoDB" id="6379298at2759"/>
<sequence length="117" mass="13281">MRSKGVRVREGCSYQDQKSSWHERNGGHTDKAQVKVYSINDDYKVSMYFSNDVAYVKETENEIEAAYTDAYGYSCVIDSITTTQTSSGDPVANETTVYMHFIDDEKNKPVAKETILQ</sequence>
<feature type="region of interest" description="Disordered" evidence="1">
    <location>
        <begin position="1"/>
        <end position="27"/>
    </location>
</feature>